<sequence>MSGLENSTVQAKTLKKVINPAYGAYALNTIFDFDIINYPLLNLSSSAILQYAGGNLASTFDDRTWVIGKNIFSVSTKVLSDYRYILVTAVPLEDYLGDTINLADNLRASGVRSMIVVIVSAVVVVLSLSTMAVLFAWIFITRPLNEILDTIKKATKFDFSGLRGGKVNTRMSIVKEVHTLQNDFLKMVTVFAEAIKRELWRPLLKIHTELRR</sequence>
<keyword evidence="3" id="KW-1185">Reference proteome</keyword>
<evidence type="ECO:0000313" key="3">
    <source>
        <dbReference type="Proteomes" id="UP000070544"/>
    </source>
</evidence>
<name>A0A139A9V0_GONPJ</name>
<keyword evidence="1" id="KW-0472">Membrane</keyword>
<dbReference type="AlphaFoldDB" id="A0A139A9V0"/>
<evidence type="ECO:0000313" key="2">
    <source>
        <dbReference type="EMBL" id="KXS13622.1"/>
    </source>
</evidence>
<feature type="transmembrane region" description="Helical" evidence="1">
    <location>
        <begin position="115"/>
        <end position="140"/>
    </location>
</feature>
<proteinExistence type="predicted"/>
<dbReference type="EMBL" id="KQ965776">
    <property type="protein sequence ID" value="KXS13622.1"/>
    <property type="molecule type" value="Genomic_DNA"/>
</dbReference>
<accession>A0A139A9V0</accession>
<evidence type="ECO:0008006" key="4">
    <source>
        <dbReference type="Google" id="ProtNLM"/>
    </source>
</evidence>
<evidence type="ECO:0000256" key="1">
    <source>
        <dbReference type="SAM" id="Phobius"/>
    </source>
</evidence>
<keyword evidence="1" id="KW-0812">Transmembrane</keyword>
<dbReference type="OrthoDB" id="2149742at2759"/>
<keyword evidence="1" id="KW-1133">Transmembrane helix</keyword>
<dbReference type="Proteomes" id="UP000070544">
    <property type="component" value="Unassembled WGS sequence"/>
</dbReference>
<gene>
    <name evidence="2" type="ORF">M427DRAFT_365310</name>
</gene>
<protein>
    <recommendedName>
        <fullName evidence="4">HAMP domain-containing protein</fullName>
    </recommendedName>
</protein>
<organism evidence="2 3">
    <name type="scientific">Gonapodya prolifera (strain JEL478)</name>
    <name type="common">Monoblepharis prolifera</name>
    <dbReference type="NCBI Taxonomy" id="1344416"/>
    <lineage>
        <taxon>Eukaryota</taxon>
        <taxon>Fungi</taxon>
        <taxon>Fungi incertae sedis</taxon>
        <taxon>Chytridiomycota</taxon>
        <taxon>Chytridiomycota incertae sedis</taxon>
        <taxon>Monoblepharidomycetes</taxon>
        <taxon>Monoblepharidales</taxon>
        <taxon>Gonapodyaceae</taxon>
        <taxon>Gonapodya</taxon>
    </lineage>
</organism>
<reference evidence="2 3" key="1">
    <citation type="journal article" date="2015" name="Genome Biol. Evol.">
        <title>Phylogenomic analyses indicate that early fungi evolved digesting cell walls of algal ancestors of land plants.</title>
        <authorList>
            <person name="Chang Y."/>
            <person name="Wang S."/>
            <person name="Sekimoto S."/>
            <person name="Aerts A.L."/>
            <person name="Choi C."/>
            <person name="Clum A."/>
            <person name="LaButti K.M."/>
            <person name="Lindquist E.A."/>
            <person name="Yee Ngan C."/>
            <person name="Ohm R.A."/>
            <person name="Salamov A.A."/>
            <person name="Grigoriev I.V."/>
            <person name="Spatafora J.W."/>
            <person name="Berbee M.L."/>
        </authorList>
    </citation>
    <scope>NUCLEOTIDE SEQUENCE [LARGE SCALE GENOMIC DNA]</scope>
    <source>
        <strain evidence="2 3">JEL478</strain>
    </source>
</reference>